<reference evidence="1 2" key="1">
    <citation type="journal article" date="2013" name="Mar. Genomics">
        <title>Expression of sulfatases in Rhodopirellula baltica and the diversity of sulfatases in the genus Rhodopirellula.</title>
        <authorList>
            <person name="Wegner C.E."/>
            <person name="Richter-Heitmann T."/>
            <person name="Klindworth A."/>
            <person name="Klockow C."/>
            <person name="Richter M."/>
            <person name="Achstetter T."/>
            <person name="Glockner F.O."/>
            <person name="Harder J."/>
        </authorList>
    </citation>
    <scope>NUCLEOTIDE SEQUENCE [LARGE SCALE GENOMIC DNA]</scope>
    <source>
        <strain evidence="1 2">SWK14</strain>
    </source>
</reference>
<organism evidence="1 2">
    <name type="scientific">Rhodopirellula baltica SWK14</name>
    <dbReference type="NCBI Taxonomy" id="993516"/>
    <lineage>
        <taxon>Bacteria</taxon>
        <taxon>Pseudomonadati</taxon>
        <taxon>Planctomycetota</taxon>
        <taxon>Planctomycetia</taxon>
        <taxon>Pirellulales</taxon>
        <taxon>Pirellulaceae</taxon>
        <taxon>Rhodopirellula</taxon>
    </lineage>
</organism>
<dbReference type="Proteomes" id="UP000010959">
    <property type="component" value="Unassembled WGS sequence"/>
</dbReference>
<dbReference type="EMBL" id="AMWG01000002">
    <property type="protein sequence ID" value="ELP35914.1"/>
    <property type="molecule type" value="Genomic_DNA"/>
</dbReference>
<comment type="caution">
    <text evidence="1">The sequence shown here is derived from an EMBL/GenBank/DDBJ whole genome shotgun (WGS) entry which is preliminary data.</text>
</comment>
<evidence type="ECO:0000313" key="1">
    <source>
        <dbReference type="EMBL" id="ELP35914.1"/>
    </source>
</evidence>
<protein>
    <submittedName>
        <fullName evidence="1">Uncharacterized protein</fullName>
    </submittedName>
</protein>
<gene>
    <name evidence="1" type="ORF">RBSWK_00137</name>
</gene>
<name>L7CNQ2_RHOBT</name>
<proteinExistence type="predicted"/>
<evidence type="ECO:0000313" key="2">
    <source>
        <dbReference type="Proteomes" id="UP000010959"/>
    </source>
</evidence>
<accession>L7CNQ2</accession>
<dbReference type="PATRIC" id="fig|993516.3.peg.149"/>
<sequence>MESIVPPSYMQPITADKHIRSPLGPPAGIHNQTQQAFTSINAQLQHGGLHREYA</sequence>
<dbReference type="AlphaFoldDB" id="L7CNQ2"/>